<keyword evidence="1" id="KW-0732">Signal</keyword>
<dbReference type="Proteomes" id="UP000037460">
    <property type="component" value="Unassembled WGS sequence"/>
</dbReference>
<reference evidence="3" key="1">
    <citation type="journal article" date="2015" name="PLoS Genet.">
        <title>Genome Sequence and Transcriptome Analyses of Chrysochromulina tobin: Metabolic Tools for Enhanced Algal Fitness in the Prominent Order Prymnesiales (Haptophyceae).</title>
        <authorList>
            <person name="Hovde B.T."/>
            <person name="Deodato C.R."/>
            <person name="Hunsperger H.M."/>
            <person name="Ryken S.A."/>
            <person name="Yost W."/>
            <person name="Jha R.K."/>
            <person name="Patterson J."/>
            <person name="Monnat R.J. Jr."/>
            <person name="Barlow S.B."/>
            <person name="Starkenburg S.R."/>
            <person name="Cattolico R.A."/>
        </authorList>
    </citation>
    <scope>NUCLEOTIDE SEQUENCE</scope>
    <source>
        <strain evidence="3">CCMP291</strain>
    </source>
</reference>
<dbReference type="AlphaFoldDB" id="A0A0M0K5D0"/>
<name>A0A0M0K5D0_9EUKA</name>
<gene>
    <name evidence="2" type="ORF">Ctob_009935</name>
</gene>
<comment type="caution">
    <text evidence="2">The sequence shown here is derived from an EMBL/GenBank/DDBJ whole genome shotgun (WGS) entry which is preliminary data.</text>
</comment>
<dbReference type="EMBL" id="JWZX01001349">
    <property type="protein sequence ID" value="KOO34020.1"/>
    <property type="molecule type" value="Genomic_DNA"/>
</dbReference>
<keyword evidence="3" id="KW-1185">Reference proteome</keyword>
<feature type="chain" id="PRO_5005602394" evidence="1">
    <location>
        <begin position="31"/>
        <end position="147"/>
    </location>
</feature>
<evidence type="ECO:0000256" key="1">
    <source>
        <dbReference type="SAM" id="SignalP"/>
    </source>
</evidence>
<organism evidence="2 3">
    <name type="scientific">Chrysochromulina tobinii</name>
    <dbReference type="NCBI Taxonomy" id="1460289"/>
    <lineage>
        <taxon>Eukaryota</taxon>
        <taxon>Haptista</taxon>
        <taxon>Haptophyta</taxon>
        <taxon>Prymnesiophyceae</taxon>
        <taxon>Prymnesiales</taxon>
        <taxon>Chrysochromulinaceae</taxon>
        <taxon>Chrysochromulina</taxon>
    </lineage>
</organism>
<feature type="signal peptide" evidence="1">
    <location>
        <begin position="1"/>
        <end position="30"/>
    </location>
</feature>
<sequence>MVFTAVHGPVALKFLAVLSLFLVSTAIGSGDPCDCEDHGPTKSGNCSIKIHECGCLHDVTEWRYEADAATTLPILSAAAALTSASASCLTPLQTSKPRSRRTKRGALTQTARTARATCFSMSTQRTRPWPLLKTCSPSFLMNPSCAT</sequence>
<evidence type="ECO:0000313" key="3">
    <source>
        <dbReference type="Proteomes" id="UP000037460"/>
    </source>
</evidence>
<protein>
    <submittedName>
        <fullName evidence="2">Uncharacterized protein</fullName>
    </submittedName>
</protein>
<proteinExistence type="predicted"/>
<evidence type="ECO:0000313" key="2">
    <source>
        <dbReference type="EMBL" id="KOO34020.1"/>
    </source>
</evidence>
<accession>A0A0M0K5D0</accession>